<keyword evidence="2" id="KW-0479">Metal-binding</keyword>
<dbReference type="Gene3D" id="3.20.20.60">
    <property type="entry name" value="Phosphoenolpyruvate-binding domains"/>
    <property type="match status" value="1"/>
</dbReference>
<name>A0A381SUL9_9ZZZZ</name>
<sequence length="315" mass="34100">MRNRIAVVALAISVGVVTLAGQQGGDRSYTPTRINKSIELLEKDQPIYYTQVNGGGYDEGKALAQTWADYITYNLEHSPFDMTALRGFMQGLVDGGPTKSGHRTPTVIAVLPFGGINQDIMWANYWMVEQLLGSGVHGVLLAHAQSPAAVQVMVQAARYPHAPPFDGIDEGLRGNGGQGFAARIWGVSNAEYQRMADPWPLNPDGELLLGLKIENRHALENAEASVGVSGVGFAEWGPGDMSLSFNVSRADNPTVLDNARNRVLAATRQAGIAFLNQMNAQTIEAMIDEGVRIGANPGPEVADQGRRYTERRMPW</sequence>
<dbReference type="GO" id="GO:0046872">
    <property type="term" value="F:metal ion binding"/>
    <property type="evidence" value="ECO:0007669"/>
    <property type="project" value="UniProtKB-KW"/>
</dbReference>
<dbReference type="InterPro" id="IPR015813">
    <property type="entry name" value="Pyrv/PenolPyrv_kinase-like_dom"/>
</dbReference>
<accession>A0A381SUL9</accession>
<dbReference type="EMBL" id="UINC01003413">
    <property type="protein sequence ID" value="SVA06117.1"/>
    <property type="molecule type" value="Genomic_DNA"/>
</dbReference>
<evidence type="ECO:0000256" key="4">
    <source>
        <dbReference type="SAM" id="MobiDB-lite"/>
    </source>
</evidence>
<evidence type="ECO:0000259" key="5">
    <source>
        <dbReference type="Pfam" id="PF03328"/>
    </source>
</evidence>
<dbReference type="PANTHER" id="PTHR30502">
    <property type="entry name" value="2-KETO-3-DEOXY-L-RHAMNONATE ALDOLASE"/>
    <property type="match status" value="1"/>
</dbReference>
<gene>
    <name evidence="6" type="ORF">METZ01_LOCUS58971</name>
</gene>
<dbReference type="GO" id="GO:0005737">
    <property type="term" value="C:cytoplasm"/>
    <property type="evidence" value="ECO:0007669"/>
    <property type="project" value="TreeGrafter"/>
</dbReference>
<dbReference type="PANTHER" id="PTHR30502:SF0">
    <property type="entry name" value="PHOSPHOENOLPYRUVATE CARBOXYLASE FAMILY PROTEIN"/>
    <property type="match status" value="1"/>
</dbReference>
<dbReference type="Pfam" id="PF03328">
    <property type="entry name" value="HpcH_HpaI"/>
    <property type="match status" value="1"/>
</dbReference>
<reference evidence="6" key="1">
    <citation type="submission" date="2018-05" db="EMBL/GenBank/DDBJ databases">
        <authorList>
            <person name="Lanie J.A."/>
            <person name="Ng W.-L."/>
            <person name="Kazmierczak K.M."/>
            <person name="Andrzejewski T.M."/>
            <person name="Davidsen T.M."/>
            <person name="Wayne K.J."/>
            <person name="Tettelin H."/>
            <person name="Glass J.I."/>
            <person name="Rusch D."/>
            <person name="Podicherti R."/>
            <person name="Tsui H.-C.T."/>
            <person name="Winkler M.E."/>
        </authorList>
    </citation>
    <scope>NUCLEOTIDE SEQUENCE</scope>
</reference>
<evidence type="ECO:0000256" key="3">
    <source>
        <dbReference type="ARBA" id="ARBA00023239"/>
    </source>
</evidence>
<dbReference type="GO" id="GO:0016832">
    <property type="term" value="F:aldehyde-lyase activity"/>
    <property type="evidence" value="ECO:0007669"/>
    <property type="project" value="TreeGrafter"/>
</dbReference>
<dbReference type="InterPro" id="IPR005000">
    <property type="entry name" value="Aldolase/citrate-lyase_domain"/>
</dbReference>
<evidence type="ECO:0000256" key="2">
    <source>
        <dbReference type="ARBA" id="ARBA00022723"/>
    </source>
</evidence>
<dbReference type="SUPFAM" id="SSF51621">
    <property type="entry name" value="Phosphoenolpyruvate/pyruvate domain"/>
    <property type="match status" value="1"/>
</dbReference>
<protein>
    <recommendedName>
        <fullName evidence="5">HpcH/HpaI aldolase/citrate lyase domain-containing protein</fullName>
    </recommendedName>
</protein>
<dbReference type="InterPro" id="IPR040442">
    <property type="entry name" value="Pyrv_kinase-like_dom_sf"/>
</dbReference>
<feature type="domain" description="HpcH/HpaI aldolase/citrate lyase" evidence="5">
    <location>
        <begin position="129"/>
        <end position="279"/>
    </location>
</feature>
<comment type="similarity">
    <text evidence="1">Belongs to the HpcH/HpaI aldolase family.</text>
</comment>
<organism evidence="6">
    <name type="scientific">marine metagenome</name>
    <dbReference type="NCBI Taxonomy" id="408172"/>
    <lineage>
        <taxon>unclassified sequences</taxon>
        <taxon>metagenomes</taxon>
        <taxon>ecological metagenomes</taxon>
    </lineage>
</organism>
<keyword evidence="3" id="KW-0456">Lyase</keyword>
<proteinExistence type="inferred from homology"/>
<evidence type="ECO:0000313" key="6">
    <source>
        <dbReference type="EMBL" id="SVA06117.1"/>
    </source>
</evidence>
<evidence type="ECO:0000256" key="1">
    <source>
        <dbReference type="ARBA" id="ARBA00005568"/>
    </source>
</evidence>
<dbReference type="AlphaFoldDB" id="A0A381SUL9"/>
<feature type="compositionally biased region" description="Basic and acidic residues" evidence="4">
    <location>
        <begin position="303"/>
        <end position="315"/>
    </location>
</feature>
<dbReference type="InterPro" id="IPR050251">
    <property type="entry name" value="HpcH-HpaI_aldolase"/>
</dbReference>
<feature type="region of interest" description="Disordered" evidence="4">
    <location>
        <begin position="296"/>
        <end position="315"/>
    </location>
</feature>